<comment type="similarity">
    <text evidence="3 8">Belongs to the peptidase M17 family.</text>
</comment>
<dbReference type="EC" id="3.4.11.1" evidence="8"/>
<feature type="binding site" evidence="8">
    <location>
        <position position="352"/>
    </location>
    <ligand>
        <name>Mn(2+)</name>
        <dbReference type="ChEBI" id="CHEBI:29035"/>
        <label>2</label>
    </ligand>
</feature>
<feature type="binding site" evidence="8">
    <location>
        <position position="273"/>
    </location>
    <ligand>
        <name>Mn(2+)</name>
        <dbReference type="ChEBI" id="CHEBI:29035"/>
        <label>2</label>
    </ligand>
</feature>
<dbReference type="Pfam" id="PF00883">
    <property type="entry name" value="Peptidase_M17"/>
    <property type="match status" value="1"/>
</dbReference>
<dbReference type="InterPro" id="IPR008283">
    <property type="entry name" value="Peptidase_M17_N"/>
</dbReference>
<name>A0ABU1JFC1_9MICC</name>
<dbReference type="NCBIfam" id="NF002073">
    <property type="entry name" value="PRK00913.1-2"/>
    <property type="match status" value="1"/>
</dbReference>
<dbReference type="Gene3D" id="3.40.220.10">
    <property type="entry name" value="Leucine Aminopeptidase, subunit E, domain 1"/>
    <property type="match status" value="1"/>
</dbReference>
<evidence type="ECO:0000313" key="11">
    <source>
        <dbReference type="Proteomes" id="UP001185069"/>
    </source>
</evidence>
<feature type="binding site" evidence="8">
    <location>
        <position position="352"/>
    </location>
    <ligand>
        <name>Mn(2+)</name>
        <dbReference type="ChEBI" id="CHEBI:29035"/>
        <label>1</label>
    </ligand>
</feature>
<evidence type="ECO:0000256" key="2">
    <source>
        <dbReference type="ARBA" id="ARBA00000967"/>
    </source>
</evidence>
<dbReference type="PANTHER" id="PTHR11963:SF23">
    <property type="entry name" value="CYTOSOL AMINOPEPTIDASE"/>
    <property type="match status" value="1"/>
</dbReference>
<evidence type="ECO:0000313" key="10">
    <source>
        <dbReference type="EMBL" id="MDR6271149.1"/>
    </source>
</evidence>
<dbReference type="InterPro" id="IPR043472">
    <property type="entry name" value="Macro_dom-like"/>
</dbReference>
<comment type="catalytic activity">
    <reaction evidence="1 8">
        <text>Release of an N-terminal amino acid, Xaa-|-Yaa-, in which Xaa is preferably Leu, but may be other amino acids including Pro although not Arg or Lys, and Yaa may be Pro. Amino acid amides and methyl esters are also readily hydrolyzed, but rates on arylamides are exceedingly low.</text>
        <dbReference type="EC" id="3.4.11.1"/>
    </reaction>
</comment>
<evidence type="ECO:0000256" key="7">
    <source>
        <dbReference type="ARBA" id="ARBA00049972"/>
    </source>
</evidence>
<protein>
    <recommendedName>
        <fullName evidence="8">Probable cytosol aminopeptidase</fullName>
        <ecNumber evidence="8">3.4.11.1</ecNumber>
    </recommendedName>
    <alternativeName>
        <fullName evidence="8">Leucine aminopeptidase</fullName>
        <shortName evidence="8">LAP</shortName>
        <ecNumber evidence="8">3.4.11.10</ecNumber>
    </alternativeName>
    <alternativeName>
        <fullName evidence="8">Leucyl aminopeptidase</fullName>
    </alternativeName>
</protein>
<dbReference type="InterPro" id="IPR000819">
    <property type="entry name" value="Peptidase_M17_C"/>
</dbReference>
<comment type="function">
    <text evidence="7 8">Presumably involved in the processing and regular turnover of intracellular proteins. Catalyzes the removal of unsubstituted N-terminal amino acids from various peptides.</text>
</comment>
<dbReference type="CDD" id="cd00433">
    <property type="entry name" value="Peptidase_M17"/>
    <property type="match status" value="1"/>
</dbReference>
<dbReference type="HAMAP" id="MF_00181">
    <property type="entry name" value="Cytosol_peptidase_M17"/>
    <property type="match status" value="1"/>
</dbReference>
<keyword evidence="8" id="KW-0963">Cytoplasm</keyword>
<evidence type="ECO:0000256" key="5">
    <source>
        <dbReference type="ARBA" id="ARBA00022670"/>
    </source>
</evidence>
<dbReference type="RefSeq" id="WP_374709729.1">
    <property type="nucleotide sequence ID" value="NZ_BAAAHY010000006.1"/>
</dbReference>
<keyword evidence="8" id="KW-0464">Manganese</keyword>
<dbReference type="InterPro" id="IPR023042">
    <property type="entry name" value="Peptidase_M17_leu_NH2_pept"/>
</dbReference>
<dbReference type="EC" id="3.4.11.10" evidence="8"/>
<dbReference type="SUPFAM" id="SSF52949">
    <property type="entry name" value="Macro domain-like"/>
    <property type="match status" value="1"/>
</dbReference>
<feature type="binding site" evidence="8">
    <location>
        <position position="273"/>
    </location>
    <ligand>
        <name>Mn(2+)</name>
        <dbReference type="ChEBI" id="CHEBI:29035"/>
        <label>1</label>
    </ligand>
</feature>
<keyword evidence="8" id="KW-0479">Metal-binding</keyword>
<keyword evidence="5 8" id="KW-0645">Protease</keyword>
<keyword evidence="11" id="KW-1185">Reference proteome</keyword>
<evidence type="ECO:0000256" key="1">
    <source>
        <dbReference type="ARBA" id="ARBA00000135"/>
    </source>
</evidence>
<feature type="binding site" evidence="8">
    <location>
        <position position="350"/>
    </location>
    <ligand>
        <name>Mn(2+)</name>
        <dbReference type="ChEBI" id="CHEBI:29035"/>
        <label>1</label>
    </ligand>
</feature>
<reference evidence="10 11" key="1">
    <citation type="submission" date="2023-07" db="EMBL/GenBank/DDBJ databases">
        <title>Sequencing the genomes of 1000 actinobacteria strains.</title>
        <authorList>
            <person name="Klenk H.-P."/>
        </authorList>
    </citation>
    <scope>NUCLEOTIDE SEQUENCE [LARGE SCALE GENOMIC DNA]</scope>
    <source>
        <strain evidence="10 11">DSM 14555</strain>
    </source>
</reference>
<sequence>MALNSVVSLAASNSPAGSIEGDALVIGVVKGSDGPALLDSPLAAEETAALNESLSSLGVTGNADGFHRLPAPAGVEAKVLVLAGLGAIGTGPDAAPSPEALRRAAGSALRQLAGTDTVVLALPAAEAAQLTAIAEGAALGAYSYQARRSDPAALKSPVQKAVIATSLNSRAAKTILNRSTAVGKAVNATRSLVNEPPSHLFPETFAEAAKDLAKGLPVKVTVWDEKKLEKEGFGGILGVGKGSSRAPRLVKVEYAPARAKKHMALVGKGITFDTGGISLKPAASMMTMKCDMGGAAAILNATLAVAELGLPVKVTAWLCIAENMPSATATRPSDVITIFGGKTVEVLNTDAEGRLVMADGLAVASTEHPDVILDVATLTGAQMVALGNRVSAVMGDEQTSNAVKAAADKAGELFWTMPIPEELRPSLDSPVADLANIGEKAGGMMTAAAFLNEFVGQAKSGEQIPWAHLDIAGPAFNESAPYGYTPKQGTGVSVRTLVSYAEGLAAGAK</sequence>
<feature type="active site" evidence="8">
    <location>
        <position position="280"/>
    </location>
</feature>
<comment type="catalytic activity">
    <reaction evidence="2 8">
        <text>Release of an N-terminal amino acid, preferentially leucine, but not glutamic or aspartic acids.</text>
        <dbReference type="EC" id="3.4.11.10"/>
    </reaction>
</comment>
<dbReference type="PANTHER" id="PTHR11963">
    <property type="entry name" value="LEUCINE AMINOPEPTIDASE-RELATED"/>
    <property type="match status" value="1"/>
</dbReference>
<dbReference type="PROSITE" id="PS00631">
    <property type="entry name" value="CYTOSOL_AP"/>
    <property type="match status" value="1"/>
</dbReference>
<proteinExistence type="inferred from homology"/>
<comment type="cofactor">
    <cofactor evidence="8">
        <name>Mn(2+)</name>
        <dbReference type="ChEBI" id="CHEBI:29035"/>
    </cofactor>
    <text evidence="8">Binds 2 manganese ions per subunit.</text>
</comment>
<feature type="domain" description="Cytosol aminopeptidase" evidence="9">
    <location>
        <begin position="348"/>
        <end position="355"/>
    </location>
</feature>
<dbReference type="SUPFAM" id="SSF53187">
    <property type="entry name" value="Zn-dependent exopeptidases"/>
    <property type="match status" value="1"/>
</dbReference>
<comment type="subcellular location">
    <subcellularLocation>
        <location evidence="8">Cytoplasm</location>
    </subcellularLocation>
</comment>
<dbReference type="InterPro" id="IPR011356">
    <property type="entry name" value="Leucine_aapep/pepB"/>
</dbReference>
<comment type="caution">
    <text evidence="10">The sequence shown here is derived from an EMBL/GenBank/DDBJ whole genome shotgun (WGS) entry which is preliminary data.</text>
</comment>
<dbReference type="GO" id="GO:0004177">
    <property type="term" value="F:aminopeptidase activity"/>
    <property type="evidence" value="ECO:0007669"/>
    <property type="project" value="UniProtKB-KW"/>
</dbReference>
<dbReference type="EMBL" id="JAVDQF010000001">
    <property type="protein sequence ID" value="MDR6271149.1"/>
    <property type="molecule type" value="Genomic_DNA"/>
</dbReference>
<evidence type="ECO:0000259" key="9">
    <source>
        <dbReference type="PROSITE" id="PS00631"/>
    </source>
</evidence>
<evidence type="ECO:0000256" key="8">
    <source>
        <dbReference type="HAMAP-Rule" id="MF_00181"/>
    </source>
</evidence>
<feature type="binding site" evidence="8">
    <location>
        <position position="268"/>
    </location>
    <ligand>
        <name>Mn(2+)</name>
        <dbReference type="ChEBI" id="CHEBI:29035"/>
        <label>2</label>
    </ligand>
</feature>
<keyword evidence="4 8" id="KW-0031">Aminopeptidase</keyword>
<evidence type="ECO:0000256" key="6">
    <source>
        <dbReference type="ARBA" id="ARBA00022801"/>
    </source>
</evidence>
<dbReference type="PRINTS" id="PR00481">
    <property type="entry name" value="LAMNOPPTDASE"/>
</dbReference>
<feature type="binding site" evidence="8">
    <location>
        <position position="291"/>
    </location>
    <ligand>
        <name>Mn(2+)</name>
        <dbReference type="ChEBI" id="CHEBI:29035"/>
        <label>2</label>
    </ligand>
</feature>
<dbReference type="Gene3D" id="3.40.630.10">
    <property type="entry name" value="Zn peptidases"/>
    <property type="match status" value="1"/>
</dbReference>
<gene>
    <name evidence="8" type="primary">pepA</name>
    <name evidence="10" type="ORF">JOE69_003387</name>
</gene>
<feature type="active site" evidence="8">
    <location>
        <position position="354"/>
    </location>
</feature>
<accession>A0ABU1JFC1</accession>
<dbReference type="Proteomes" id="UP001185069">
    <property type="component" value="Unassembled WGS sequence"/>
</dbReference>
<evidence type="ECO:0000256" key="3">
    <source>
        <dbReference type="ARBA" id="ARBA00009528"/>
    </source>
</evidence>
<keyword evidence="6 8" id="KW-0378">Hydrolase</keyword>
<evidence type="ECO:0000256" key="4">
    <source>
        <dbReference type="ARBA" id="ARBA00022438"/>
    </source>
</evidence>
<organism evidence="10 11">
    <name type="scientific">Arthrobacter russicus</name>
    <dbReference type="NCBI Taxonomy" id="172040"/>
    <lineage>
        <taxon>Bacteria</taxon>
        <taxon>Bacillati</taxon>
        <taxon>Actinomycetota</taxon>
        <taxon>Actinomycetes</taxon>
        <taxon>Micrococcales</taxon>
        <taxon>Micrococcaceae</taxon>
        <taxon>Arthrobacter</taxon>
    </lineage>
</organism>
<dbReference type="Pfam" id="PF02789">
    <property type="entry name" value="Peptidase_M17_N"/>
    <property type="match status" value="1"/>
</dbReference>